<dbReference type="PROSITE" id="PS00392">
    <property type="entry name" value="DDC_GAD_HDC_YDC"/>
    <property type="match status" value="1"/>
</dbReference>
<evidence type="ECO:0000256" key="4">
    <source>
        <dbReference type="ARBA" id="ARBA00023239"/>
    </source>
</evidence>
<dbReference type="PANTHER" id="PTHR11999:SF165">
    <property type="entry name" value="DECARBOXYLASE, PUTATIVE (AFU_ORTHOLOGUE AFUA_2G04980)-RELATED"/>
    <property type="match status" value="1"/>
</dbReference>
<dbReference type="Gene3D" id="3.90.1150.10">
    <property type="entry name" value="Aspartate Aminotransferase, domain 1"/>
    <property type="match status" value="1"/>
</dbReference>
<dbReference type="EMBL" id="KI669461">
    <property type="protein sequence ID" value="OCF59104.1"/>
    <property type="molecule type" value="Genomic_DNA"/>
</dbReference>
<comment type="similarity">
    <text evidence="2 6">Belongs to the group II decarboxylase family.</text>
</comment>
<accession>A0A1B9IUK0</accession>
<dbReference type="SUPFAM" id="SSF53383">
    <property type="entry name" value="PLP-dependent transferases"/>
    <property type="match status" value="1"/>
</dbReference>
<dbReference type="InterPro" id="IPR015422">
    <property type="entry name" value="PyrdxlP-dep_Trfase_small"/>
</dbReference>
<gene>
    <name evidence="7" type="ORF">L486_03605</name>
</gene>
<dbReference type="InterPro" id="IPR002129">
    <property type="entry name" value="PyrdxlP-dep_de-COase"/>
</dbReference>
<evidence type="ECO:0000313" key="8">
    <source>
        <dbReference type="Proteomes" id="UP000092583"/>
    </source>
</evidence>
<dbReference type="GO" id="GO:0016831">
    <property type="term" value="F:carboxy-lyase activity"/>
    <property type="evidence" value="ECO:0007669"/>
    <property type="project" value="InterPro"/>
</dbReference>
<sequence length="539" mass="58359">MTSLASPDEFQSSLDQVIFHILNRQQSLDTLPTLPSPTSIQSTLSNLPTSLPAKGLGTSNTTSYLIDKVLPGILQAQNGPRYCGFVVGGVTPAAQLADILSTSYDENVQVNLHQQTASTAIEQRALELVLDLLDVKRSTFLGRTITTGATASNILGLACARDHLLSQSPHLPSDYSWARDGPPSSPTLPSPPIVILSIHPHFSISKAASLVGLGGGPRVIQTVPSDPEDELSFDLEELEERLKVEKEVGRGVIICYGLGEVNTGGFGKGLDRIAELSTEYGAWLHVDGAFGGFAGLMPELSEYTKHMNKADSLTLDGHKWLNVPYDCGLFYTRHVFSLTNVFQPPSASAPAYLASNSTLTSTPAPDDENTLEGTVLPADVPSPLFVNIENSRRFRALPLLASLLSLGKEGYADIIIRNIRFARSIARYIDKSKYYKLLNPSPSYLSSDDGETPIIPSNIVLFCPTAESPFSPSDLSSSVKLTKAINDTRKLYVSSTSWRGQGAIRMAISNYLTDKGRDLKIVLDVLDKIGKGETLEYEF</sequence>
<evidence type="ECO:0000313" key="7">
    <source>
        <dbReference type="EMBL" id="OCF59104.1"/>
    </source>
</evidence>
<dbReference type="Pfam" id="PF00282">
    <property type="entry name" value="Pyridoxal_deC"/>
    <property type="match status" value="1"/>
</dbReference>
<proteinExistence type="inferred from homology"/>
<dbReference type="GO" id="GO:0019752">
    <property type="term" value="P:carboxylic acid metabolic process"/>
    <property type="evidence" value="ECO:0007669"/>
    <property type="project" value="InterPro"/>
</dbReference>
<dbReference type="Proteomes" id="UP000092583">
    <property type="component" value="Unassembled WGS sequence"/>
</dbReference>
<evidence type="ECO:0000256" key="1">
    <source>
        <dbReference type="ARBA" id="ARBA00001933"/>
    </source>
</evidence>
<dbReference type="OrthoDB" id="2161780at2759"/>
<protein>
    <recommendedName>
        <fullName evidence="9">PLP-dependent transferase</fullName>
    </recommendedName>
</protein>
<dbReference type="InterPro" id="IPR015421">
    <property type="entry name" value="PyrdxlP-dep_Trfase_major"/>
</dbReference>
<keyword evidence="3 5" id="KW-0663">Pyridoxal phosphate</keyword>
<dbReference type="AlphaFoldDB" id="A0A1B9IUK0"/>
<dbReference type="Gene3D" id="3.40.640.10">
    <property type="entry name" value="Type I PLP-dependent aspartate aminotransferase-like (Major domain)"/>
    <property type="match status" value="1"/>
</dbReference>
<evidence type="ECO:0000256" key="6">
    <source>
        <dbReference type="RuleBase" id="RU000382"/>
    </source>
</evidence>
<dbReference type="InterPro" id="IPR021115">
    <property type="entry name" value="Pyridoxal-P_BS"/>
</dbReference>
<evidence type="ECO:0000256" key="2">
    <source>
        <dbReference type="ARBA" id="ARBA00009533"/>
    </source>
</evidence>
<dbReference type="InterPro" id="IPR010977">
    <property type="entry name" value="Aromatic_deC"/>
</dbReference>
<reference evidence="7 8" key="1">
    <citation type="submission" date="2013-07" db="EMBL/GenBank/DDBJ databases">
        <title>The Genome Sequence of Kwoniella mangroviensis CBS10435.</title>
        <authorList>
            <consortium name="The Broad Institute Genome Sequencing Platform"/>
            <person name="Cuomo C."/>
            <person name="Litvintseva A."/>
            <person name="Chen Y."/>
            <person name="Heitman J."/>
            <person name="Sun S."/>
            <person name="Springer D."/>
            <person name="Dromer F."/>
            <person name="Young S.K."/>
            <person name="Zeng Q."/>
            <person name="Gargeya S."/>
            <person name="Fitzgerald M."/>
            <person name="Abouelleil A."/>
            <person name="Alvarado L."/>
            <person name="Berlin A.M."/>
            <person name="Chapman S.B."/>
            <person name="Dewar J."/>
            <person name="Goldberg J."/>
            <person name="Griggs A."/>
            <person name="Gujja S."/>
            <person name="Hansen M."/>
            <person name="Howarth C."/>
            <person name="Imamovic A."/>
            <person name="Larimer J."/>
            <person name="McCowan C."/>
            <person name="Murphy C."/>
            <person name="Pearson M."/>
            <person name="Priest M."/>
            <person name="Roberts A."/>
            <person name="Saif S."/>
            <person name="Shea T."/>
            <person name="Sykes S."/>
            <person name="Wortman J."/>
            <person name="Nusbaum C."/>
            <person name="Birren B."/>
        </authorList>
    </citation>
    <scope>NUCLEOTIDE SEQUENCE [LARGE SCALE GENOMIC DNA]</scope>
    <source>
        <strain evidence="7 8">CBS 10435</strain>
    </source>
</reference>
<organism evidence="7 8">
    <name type="scientific">Kwoniella mangroviensis CBS 10435</name>
    <dbReference type="NCBI Taxonomy" id="1331196"/>
    <lineage>
        <taxon>Eukaryota</taxon>
        <taxon>Fungi</taxon>
        <taxon>Dikarya</taxon>
        <taxon>Basidiomycota</taxon>
        <taxon>Agaricomycotina</taxon>
        <taxon>Tremellomycetes</taxon>
        <taxon>Tremellales</taxon>
        <taxon>Cryptococcaceae</taxon>
        <taxon>Kwoniella</taxon>
    </lineage>
</organism>
<evidence type="ECO:0008006" key="9">
    <source>
        <dbReference type="Google" id="ProtNLM"/>
    </source>
</evidence>
<evidence type="ECO:0000256" key="5">
    <source>
        <dbReference type="PIRSR" id="PIRSR602129-50"/>
    </source>
</evidence>
<reference evidence="8" key="2">
    <citation type="submission" date="2013-12" db="EMBL/GenBank/DDBJ databases">
        <title>Evolution of pathogenesis and genome organization in the Tremellales.</title>
        <authorList>
            <person name="Cuomo C."/>
            <person name="Litvintseva A."/>
            <person name="Heitman J."/>
            <person name="Chen Y."/>
            <person name="Sun S."/>
            <person name="Springer D."/>
            <person name="Dromer F."/>
            <person name="Young S."/>
            <person name="Zeng Q."/>
            <person name="Chapman S."/>
            <person name="Gujja S."/>
            <person name="Saif S."/>
            <person name="Birren B."/>
        </authorList>
    </citation>
    <scope>NUCLEOTIDE SEQUENCE [LARGE SCALE GENOMIC DNA]</scope>
    <source>
        <strain evidence="8">CBS 10435</strain>
    </source>
</reference>
<dbReference type="PANTHER" id="PTHR11999">
    <property type="entry name" value="GROUP II PYRIDOXAL-5-PHOSPHATE DECARBOXYLASE"/>
    <property type="match status" value="1"/>
</dbReference>
<comment type="cofactor">
    <cofactor evidence="1 5 6">
        <name>pyridoxal 5'-phosphate</name>
        <dbReference type="ChEBI" id="CHEBI:597326"/>
    </cofactor>
</comment>
<evidence type="ECO:0000256" key="3">
    <source>
        <dbReference type="ARBA" id="ARBA00022898"/>
    </source>
</evidence>
<dbReference type="GO" id="GO:0005737">
    <property type="term" value="C:cytoplasm"/>
    <property type="evidence" value="ECO:0007669"/>
    <property type="project" value="TreeGrafter"/>
</dbReference>
<keyword evidence="8" id="KW-1185">Reference proteome</keyword>
<dbReference type="STRING" id="1331196.A0A1B9IUK0"/>
<dbReference type="InterPro" id="IPR015424">
    <property type="entry name" value="PyrdxlP-dep_Trfase"/>
</dbReference>
<keyword evidence="4 6" id="KW-0456">Lyase</keyword>
<feature type="modified residue" description="N6-(pyridoxal phosphate)lysine" evidence="5">
    <location>
        <position position="319"/>
    </location>
</feature>
<dbReference type="GO" id="GO:0030170">
    <property type="term" value="F:pyridoxal phosphate binding"/>
    <property type="evidence" value="ECO:0007669"/>
    <property type="project" value="InterPro"/>
</dbReference>
<name>A0A1B9IUK0_9TREE</name>